<sequence length="136" mass="14992">MNFSGIPIADVVLANWAGLRAGLRLLETSVIAYRHTVWVIPRSSPRNRYACLVLATFAEGDATTYLLAPIYKCGNKGRWGASDIECGDSLHPPLPDYQFYPSPPAIGELRDFTAQIGFFFDGSDTELIESFGFEPT</sequence>
<accession>A0ABX0MPT3</accession>
<organism evidence="1 2">
    <name type="scientific">Massilia genomosp. 1</name>
    <dbReference type="NCBI Taxonomy" id="2609280"/>
    <lineage>
        <taxon>Bacteria</taxon>
        <taxon>Pseudomonadati</taxon>
        <taxon>Pseudomonadota</taxon>
        <taxon>Betaproteobacteria</taxon>
        <taxon>Burkholderiales</taxon>
        <taxon>Oxalobacteraceae</taxon>
        <taxon>Telluria group</taxon>
        <taxon>Massilia</taxon>
    </lineage>
</organism>
<dbReference type="EMBL" id="WHJF01000062">
    <property type="protein sequence ID" value="NHZ64771.1"/>
    <property type="molecule type" value="Genomic_DNA"/>
</dbReference>
<dbReference type="Proteomes" id="UP000610594">
    <property type="component" value="Unassembled WGS sequence"/>
</dbReference>
<dbReference type="RefSeq" id="WP_167238792.1">
    <property type="nucleotide sequence ID" value="NZ_WHJF01000062.1"/>
</dbReference>
<evidence type="ECO:0000313" key="2">
    <source>
        <dbReference type="Proteomes" id="UP000610594"/>
    </source>
</evidence>
<gene>
    <name evidence="1" type="ORF">F1735_21135</name>
</gene>
<keyword evidence="2" id="KW-1185">Reference proteome</keyword>
<proteinExistence type="predicted"/>
<protein>
    <submittedName>
        <fullName evidence="1">Uncharacterized protein</fullName>
    </submittedName>
</protein>
<name>A0ABX0MPT3_9BURK</name>
<reference evidence="1 2" key="1">
    <citation type="submission" date="2019-10" db="EMBL/GenBank/DDBJ databases">
        <title>Taxonomy of Antarctic Massilia spp.: description of Massilia rubra sp. nov., Massilia aquatica sp. nov., Massilia mucilaginosa sp. nov., Massilia frigida sp. nov. isolated from streams, lakes and regoliths.</title>
        <authorList>
            <person name="Holochova P."/>
            <person name="Sedlacek I."/>
            <person name="Kralova S."/>
            <person name="Maslanova I."/>
            <person name="Busse H.-J."/>
            <person name="Stankova E."/>
            <person name="Vrbovska V."/>
            <person name="Kovarovic V."/>
            <person name="Bartak M."/>
            <person name="Svec P."/>
            <person name="Pantucek R."/>
        </authorList>
    </citation>
    <scope>NUCLEOTIDE SEQUENCE [LARGE SCALE GENOMIC DNA]</scope>
    <source>
        <strain evidence="1 2">CCM 8694</strain>
    </source>
</reference>
<comment type="caution">
    <text evidence="1">The sequence shown here is derived from an EMBL/GenBank/DDBJ whole genome shotgun (WGS) entry which is preliminary data.</text>
</comment>
<evidence type="ECO:0000313" key="1">
    <source>
        <dbReference type="EMBL" id="NHZ64771.1"/>
    </source>
</evidence>